<gene>
    <name evidence="2" type="ORF">TRAPUB_995</name>
</gene>
<dbReference type="OrthoDB" id="2755359at2759"/>
<evidence type="ECO:0000313" key="3">
    <source>
        <dbReference type="Proteomes" id="UP000184267"/>
    </source>
</evidence>
<name>A0A1M2VKG2_TRAPU</name>
<dbReference type="Proteomes" id="UP000184267">
    <property type="component" value="Unassembled WGS sequence"/>
</dbReference>
<keyword evidence="3" id="KW-1185">Reference proteome</keyword>
<feature type="region of interest" description="Disordered" evidence="1">
    <location>
        <begin position="59"/>
        <end position="89"/>
    </location>
</feature>
<sequence>MSTNVNYVGAASLFDARLSARRKADAMDSQADDVSTRSAKRCKRSEEVVEKIHPCFERSSLKGSSRKRVRSEGKALRKPSKGSLRNIPAQSTSCEGAHFAITFAPKPFAHRLDAMEEIEVYSPVTGLHLVSHTKQPAVPSQHHLVSTSIDGSQTVEAVGLTEASASISTSDTKMEIAPEHVLALDAAEISFGDEDMVMADAPQVTVPAGPRSFISRFLARAVAAPYTRTRRPRGLTPAPRARGSLMVPVLKPAPSNEDIVASTVEDVVLDIPVEIREGSPAPIDVIDCLTLEEPPTDIVLIAEVHELPCPSSPVPVAVESDEDVFGPVSLVSQSEAEVMETEVFYDAFEEVEDEDMHEGDAFFSLPPSPSPSSPQLFSATLDHHCDDYSCISCLLRTDLPQAPISPPSLCDTGSENSSAYTTDIDEYCIESAPYNVAANPAIWLLRDSPILDLDDDDDDDDDDVVVVSAEEMLEGDILPTATDPRFVSLVSRLDKWSCEDSARVLPTTSYADVLMSSDSEVWYDAMDDSVPPAASLVDIQMAYDVSYTDFMDGILVDHVHYSATPSSALSATGVSAELDYALPGHPHTTIGDYGMMALLSSSFEPRWVSSFPTARRDAADTPLMGTDACLGSSMDLDIADGYCVLVPGLGYNATPAHPSCSSRLSEDDPTLAILVDVPSMDLMDISVSWMPTPVPSPVFPGAWREDFEPMDDIPP</sequence>
<proteinExistence type="predicted"/>
<dbReference type="AlphaFoldDB" id="A0A1M2VKG2"/>
<evidence type="ECO:0000256" key="1">
    <source>
        <dbReference type="SAM" id="MobiDB-lite"/>
    </source>
</evidence>
<accession>A0A1M2VKG2</accession>
<evidence type="ECO:0000313" key="2">
    <source>
        <dbReference type="EMBL" id="OJT08060.1"/>
    </source>
</evidence>
<reference evidence="2 3" key="1">
    <citation type="submission" date="2016-10" db="EMBL/GenBank/DDBJ databases">
        <title>Genome sequence of the basidiomycete white-rot fungus Trametes pubescens.</title>
        <authorList>
            <person name="Makela M.R."/>
            <person name="Granchi Z."/>
            <person name="Peng M."/>
            <person name="De Vries R.P."/>
            <person name="Grigoriev I."/>
            <person name="Riley R."/>
            <person name="Hilden K."/>
        </authorList>
    </citation>
    <scope>NUCLEOTIDE SEQUENCE [LARGE SCALE GENOMIC DNA]</scope>
    <source>
        <strain evidence="2 3">FBCC735</strain>
    </source>
</reference>
<protein>
    <submittedName>
        <fullName evidence="2">Uncharacterized protein</fullName>
    </submittedName>
</protein>
<comment type="caution">
    <text evidence="2">The sequence shown here is derived from an EMBL/GenBank/DDBJ whole genome shotgun (WGS) entry which is preliminary data.</text>
</comment>
<dbReference type="OMA" id="MHEGDAF"/>
<organism evidence="2 3">
    <name type="scientific">Trametes pubescens</name>
    <name type="common">White-rot fungus</name>
    <dbReference type="NCBI Taxonomy" id="154538"/>
    <lineage>
        <taxon>Eukaryota</taxon>
        <taxon>Fungi</taxon>
        <taxon>Dikarya</taxon>
        <taxon>Basidiomycota</taxon>
        <taxon>Agaricomycotina</taxon>
        <taxon>Agaricomycetes</taxon>
        <taxon>Polyporales</taxon>
        <taxon>Polyporaceae</taxon>
        <taxon>Trametes</taxon>
    </lineage>
</organism>
<dbReference type="EMBL" id="MNAD01001083">
    <property type="protein sequence ID" value="OJT08060.1"/>
    <property type="molecule type" value="Genomic_DNA"/>
</dbReference>